<protein>
    <recommendedName>
        <fullName evidence="2">Terpene synthase metal-binding domain-containing protein</fullName>
    </recommendedName>
</protein>
<dbReference type="InterPro" id="IPR008949">
    <property type="entry name" value="Isoprenoid_synthase_dom_sf"/>
</dbReference>
<accession>A0AAN9ES06</accession>
<dbReference type="InterPro" id="IPR005630">
    <property type="entry name" value="Terpene_synthase_metal-bd"/>
</dbReference>
<name>A0AAN9ES06_CLITE</name>
<evidence type="ECO:0000256" key="1">
    <source>
        <dbReference type="ARBA" id="ARBA00022723"/>
    </source>
</evidence>
<keyword evidence="1" id="KW-0479">Metal-binding</keyword>
<sequence>MECKLTSITGVLDDTYDAYATIEELELITKAIQRWNTSPLDSLPNQSMKVVVDALIELLAGIELMMAQDGKSCLIQYIKGAVQSLSKSYMIEAIWRNEGIIPTYEEYQDNGFVSSAYPLLQISFFLFLRKFATKEVFDWFSNKNIPKIVKASSLLARLMNDVASYKFESERGTVVSAVECCIKQYGIFEEESHKLLLKEMQNHWKDINEDCITPNMVSRPVLEVILNFTRVLSVMYENNEDRYTHGELLKDHVTLLFLDPIVITH</sequence>
<gene>
    <name evidence="3" type="ORF">RJT34_30242</name>
</gene>
<dbReference type="PANTHER" id="PTHR31225">
    <property type="entry name" value="OS04G0344100 PROTEIN-RELATED"/>
    <property type="match status" value="1"/>
</dbReference>
<dbReference type="GO" id="GO:0010333">
    <property type="term" value="F:terpene synthase activity"/>
    <property type="evidence" value="ECO:0007669"/>
    <property type="project" value="InterPro"/>
</dbReference>
<dbReference type="InterPro" id="IPR050148">
    <property type="entry name" value="Terpene_synthase-like"/>
</dbReference>
<proteinExistence type="predicted"/>
<evidence type="ECO:0000313" key="4">
    <source>
        <dbReference type="Proteomes" id="UP001359559"/>
    </source>
</evidence>
<organism evidence="3 4">
    <name type="scientific">Clitoria ternatea</name>
    <name type="common">Butterfly pea</name>
    <dbReference type="NCBI Taxonomy" id="43366"/>
    <lineage>
        <taxon>Eukaryota</taxon>
        <taxon>Viridiplantae</taxon>
        <taxon>Streptophyta</taxon>
        <taxon>Embryophyta</taxon>
        <taxon>Tracheophyta</taxon>
        <taxon>Spermatophyta</taxon>
        <taxon>Magnoliopsida</taxon>
        <taxon>eudicotyledons</taxon>
        <taxon>Gunneridae</taxon>
        <taxon>Pentapetalae</taxon>
        <taxon>rosids</taxon>
        <taxon>fabids</taxon>
        <taxon>Fabales</taxon>
        <taxon>Fabaceae</taxon>
        <taxon>Papilionoideae</taxon>
        <taxon>50 kb inversion clade</taxon>
        <taxon>NPAAA clade</taxon>
        <taxon>indigoferoid/millettioid clade</taxon>
        <taxon>Phaseoleae</taxon>
        <taxon>Clitoria</taxon>
    </lineage>
</organism>
<dbReference type="EMBL" id="JAYKXN010000008">
    <property type="protein sequence ID" value="KAK7262667.1"/>
    <property type="molecule type" value="Genomic_DNA"/>
</dbReference>
<dbReference type="GO" id="GO:0000287">
    <property type="term" value="F:magnesium ion binding"/>
    <property type="evidence" value="ECO:0007669"/>
    <property type="project" value="InterPro"/>
</dbReference>
<dbReference type="Proteomes" id="UP001359559">
    <property type="component" value="Unassembled WGS sequence"/>
</dbReference>
<dbReference type="PANTHER" id="PTHR31225:SF241">
    <property type="entry name" value="TERPENE SYNTHASE FAMILY, METAL-BINDING DOMAIN PROTEIN"/>
    <property type="match status" value="1"/>
</dbReference>
<dbReference type="Pfam" id="PF03936">
    <property type="entry name" value="Terpene_synth_C"/>
    <property type="match status" value="1"/>
</dbReference>
<feature type="domain" description="Terpene synthase metal-binding" evidence="2">
    <location>
        <begin position="4"/>
        <end position="206"/>
    </location>
</feature>
<dbReference type="GO" id="GO:0016114">
    <property type="term" value="P:terpenoid biosynthetic process"/>
    <property type="evidence" value="ECO:0007669"/>
    <property type="project" value="InterPro"/>
</dbReference>
<evidence type="ECO:0000313" key="3">
    <source>
        <dbReference type="EMBL" id="KAK7262667.1"/>
    </source>
</evidence>
<comment type="caution">
    <text evidence="3">The sequence shown here is derived from an EMBL/GenBank/DDBJ whole genome shotgun (WGS) entry which is preliminary data.</text>
</comment>
<dbReference type="AlphaFoldDB" id="A0AAN9ES06"/>
<keyword evidence="4" id="KW-1185">Reference proteome</keyword>
<reference evidence="3 4" key="1">
    <citation type="submission" date="2024-01" db="EMBL/GenBank/DDBJ databases">
        <title>The genomes of 5 underutilized Papilionoideae crops provide insights into root nodulation and disease resistance.</title>
        <authorList>
            <person name="Yuan L."/>
        </authorList>
    </citation>
    <scope>NUCLEOTIDE SEQUENCE [LARGE SCALE GENOMIC DNA]</scope>
    <source>
        <strain evidence="3">LY-2023</strain>
        <tissue evidence="3">Leaf</tissue>
    </source>
</reference>
<dbReference type="Gene3D" id="1.10.600.10">
    <property type="entry name" value="Farnesyl Diphosphate Synthase"/>
    <property type="match status" value="1"/>
</dbReference>
<dbReference type="SUPFAM" id="SSF48576">
    <property type="entry name" value="Terpenoid synthases"/>
    <property type="match status" value="1"/>
</dbReference>
<evidence type="ECO:0000259" key="2">
    <source>
        <dbReference type="Pfam" id="PF03936"/>
    </source>
</evidence>